<dbReference type="SUPFAM" id="SSF53335">
    <property type="entry name" value="S-adenosyl-L-methionine-dependent methyltransferases"/>
    <property type="match status" value="1"/>
</dbReference>
<protein>
    <submittedName>
        <fullName evidence="4">DUF4942 domain-containing protein</fullName>
    </submittedName>
</protein>
<dbReference type="EMBL" id="DAAULV010000008">
    <property type="protein sequence ID" value="HAF1559580.1"/>
    <property type="molecule type" value="Genomic_DNA"/>
</dbReference>
<evidence type="ECO:0000259" key="3">
    <source>
        <dbReference type="Pfam" id="PF13708"/>
    </source>
</evidence>
<name>A0A742TIS0_SALER</name>
<proteinExistence type="predicted"/>
<dbReference type="InterPro" id="IPR029063">
    <property type="entry name" value="SAM-dependent_MTases_sf"/>
</dbReference>
<dbReference type="GO" id="GO:0003676">
    <property type="term" value="F:nucleic acid binding"/>
    <property type="evidence" value="ECO:0007669"/>
    <property type="project" value="InterPro"/>
</dbReference>
<dbReference type="GO" id="GO:0032259">
    <property type="term" value="P:methylation"/>
    <property type="evidence" value="ECO:0007669"/>
    <property type="project" value="UniProtKB-KW"/>
</dbReference>
<dbReference type="Pfam" id="PF13708">
    <property type="entry name" value="DUF4942"/>
    <property type="match status" value="1"/>
</dbReference>
<dbReference type="InterPro" id="IPR002052">
    <property type="entry name" value="DNA_methylase_N6_adenine_CS"/>
</dbReference>
<organism evidence="4">
    <name type="scientific">Salmonella enterica</name>
    <name type="common">Salmonella choleraesuis</name>
    <dbReference type="NCBI Taxonomy" id="28901"/>
    <lineage>
        <taxon>Bacteria</taxon>
        <taxon>Pseudomonadati</taxon>
        <taxon>Pseudomonadota</taxon>
        <taxon>Gammaproteobacteria</taxon>
        <taxon>Enterobacterales</taxon>
        <taxon>Enterobacteriaceae</taxon>
        <taxon>Salmonella</taxon>
    </lineage>
</organism>
<reference evidence="4" key="1">
    <citation type="journal article" date="2018" name="Genome Biol.">
        <title>SKESA: strategic k-mer extension for scrupulous assemblies.</title>
        <authorList>
            <person name="Souvorov A."/>
            <person name="Agarwala R."/>
            <person name="Lipman D.J."/>
        </authorList>
    </citation>
    <scope>NUCLEOTIDE SEQUENCE</scope>
    <source>
        <strain evidence="4">MA.124 KOB-8</strain>
    </source>
</reference>
<evidence type="ECO:0000313" key="4">
    <source>
        <dbReference type="EMBL" id="HAF1559580.1"/>
    </source>
</evidence>
<evidence type="ECO:0000256" key="2">
    <source>
        <dbReference type="ARBA" id="ARBA00022679"/>
    </source>
</evidence>
<dbReference type="CDD" id="cd02440">
    <property type="entry name" value="AdoMet_MTases"/>
    <property type="match status" value="1"/>
</dbReference>
<dbReference type="PROSITE" id="PS00092">
    <property type="entry name" value="N6_MTASE"/>
    <property type="match status" value="1"/>
</dbReference>
<dbReference type="Gene3D" id="3.40.50.150">
    <property type="entry name" value="Vaccinia Virus protein VP39"/>
    <property type="match status" value="1"/>
</dbReference>
<dbReference type="PRINTS" id="PR00507">
    <property type="entry name" value="N12N6MTFRASE"/>
</dbReference>
<feature type="domain" description="DUF4942" evidence="3">
    <location>
        <begin position="135"/>
        <end position="301"/>
    </location>
</feature>
<comment type="caution">
    <text evidence="4">The sequence shown here is derived from an EMBL/GenBank/DDBJ whole genome shotgun (WGS) entry which is preliminary data.</text>
</comment>
<dbReference type="AlphaFoldDB" id="A0A742TIS0"/>
<sequence>MFSGEIMNTDLSIVDTSSTNAHIEFRHEMGVIHEIVAECEKEIVFMNQVHDFVYGDERHNMINRLLRLNHRPDDELTRFNRPCIDKVDLEWVKQNIWAEYWKKVTDMTNVLLIMPAARRDEWREQFIEGKQETTKTDRTGYQMRVKEFVGVPEFKAETVIPTMLNLLNDRHKYLSERVYGLFKALSPAHKTNKTNGFSERLIIANCISEFWRDSVSVNYHKEDYIDDLRVMLHFFAHKEFITINRTTEMLSAAYRANECQTGDWMNVDGNLMRVKMFKNGNVHFEIHPDVAWKLNEVLAYSMPAAIPAPYRTAPKTRAPKEFGLIQKTISQSVRTALRDGRFSKDKGVWYFFDSKLQKTQSDELERTLTFIGGVQENKHWRFPYELGHTLNTIVATGLIPDAKSHQFYPTPRIIAEYVARAIELQSGETLLEPEAGRGDLLAYVETRQEDVTCIEVAPLFAEILRGKGYVNTVCCDFMKWSDDNAGYMFDKIVMNPPYSLGRHKEHTMAALGHLKVGGRLVAVLPGDAPVLNWLTLDNYVYAKGKSFRDEFEDTGITVSVYVFKRVKW</sequence>
<accession>A0A742TIS0</accession>
<gene>
    <name evidence="4" type="ORF">G9B65_004175</name>
</gene>
<dbReference type="InterPro" id="IPR031339">
    <property type="entry name" value="DUF4942"/>
</dbReference>
<reference evidence="4" key="2">
    <citation type="submission" date="2020-02" db="EMBL/GenBank/DDBJ databases">
        <authorList>
            <consortium name="NCBI Pathogen Detection Project"/>
        </authorList>
    </citation>
    <scope>NUCLEOTIDE SEQUENCE</scope>
    <source>
        <strain evidence="4">MA.124 KOB-8</strain>
    </source>
</reference>
<evidence type="ECO:0000256" key="1">
    <source>
        <dbReference type="ARBA" id="ARBA00022603"/>
    </source>
</evidence>
<dbReference type="GO" id="GO:0008168">
    <property type="term" value="F:methyltransferase activity"/>
    <property type="evidence" value="ECO:0007669"/>
    <property type="project" value="UniProtKB-KW"/>
</dbReference>
<keyword evidence="2" id="KW-0808">Transferase</keyword>
<keyword evidence="1" id="KW-0489">Methyltransferase</keyword>